<organism evidence="4 5">
    <name type="scientific">Tigriopus californicus</name>
    <name type="common">Marine copepod</name>
    <dbReference type="NCBI Taxonomy" id="6832"/>
    <lineage>
        <taxon>Eukaryota</taxon>
        <taxon>Metazoa</taxon>
        <taxon>Ecdysozoa</taxon>
        <taxon>Arthropoda</taxon>
        <taxon>Crustacea</taxon>
        <taxon>Multicrustacea</taxon>
        <taxon>Hexanauplia</taxon>
        <taxon>Copepoda</taxon>
        <taxon>Harpacticoida</taxon>
        <taxon>Harpacticidae</taxon>
        <taxon>Tigriopus</taxon>
    </lineage>
</organism>
<accession>A0A553PTI9</accession>
<gene>
    <name evidence="4" type="ORF">TCAL_08857</name>
</gene>
<feature type="domain" description="C1q" evidence="3">
    <location>
        <begin position="493"/>
        <end position="599"/>
    </location>
</feature>
<name>A0A553PTI9_TIGCA</name>
<evidence type="ECO:0000313" key="5">
    <source>
        <dbReference type="Proteomes" id="UP000318571"/>
    </source>
</evidence>
<evidence type="ECO:0000256" key="1">
    <source>
        <dbReference type="SAM" id="Coils"/>
    </source>
</evidence>
<dbReference type="Proteomes" id="UP000318571">
    <property type="component" value="Chromosome 12"/>
</dbReference>
<evidence type="ECO:0000259" key="3">
    <source>
        <dbReference type="Pfam" id="PF00386"/>
    </source>
</evidence>
<dbReference type="OMA" id="IERNANE"/>
<dbReference type="AlphaFoldDB" id="A0A553PTI9"/>
<proteinExistence type="predicted"/>
<dbReference type="InterPro" id="IPR008983">
    <property type="entry name" value="Tumour_necrosis_fac-like_dom"/>
</dbReference>
<dbReference type="InterPro" id="IPR001073">
    <property type="entry name" value="C1q_dom"/>
</dbReference>
<feature type="chain" id="PRO_5021825492" description="C1q domain-containing protein" evidence="2">
    <location>
        <begin position="21"/>
        <end position="615"/>
    </location>
</feature>
<keyword evidence="5" id="KW-1185">Reference proteome</keyword>
<dbReference type="SUPFAM" id="SSF49842">
    <property type="entry name" value="TNF-like"/>
    <property type="match status" value="1"/>
</dbReference>
<dbReference type="EMBL" id="VCGU01000001">
    <property type="protein sequence ID" value="TRY80995.1"/>
    <property type="molecule type" value="Genomic_DNA"/>
</dbReference>
<evidence type="ECO:0000313" key="4">
    <source>
        <dbReference type="EMBL" id="TRY80995.1"/>
    </source>
</evidence>
<feature type="signal peptide" evidence="2">
    <location>
        <begin position="1"/>
        <end position="20"/>
    </location>
</feature>
<sequence length="615" mass="69212">MYPIVPFTVLYVMIISQVMSVGHYAKVVPGSKPRSAEEYLQQIYIHPTTSLPPISRPINVCNECERRFILVQHQMEYAFAQLERLSDENRKLQDHITNLGVAILERAAMALKETRDADYSHLMRRINRLENKIAGISKADNVPHQTDIITDKLDQLDEIEQKLSQVATFQQNLNRLTEKVTVLEEDKRAEEDISPSLNDVKTLLDSAQSDINSLNNTVTQTQNRIFVNFDVINMRIDNVTSRVELLANSNEITAFESLESRIETLATRLDDIEVVPQGLPAINNKLTMLEKGVVDLATNVSSWRQDLISEDGQLSRDIEGNEKEIKDLSDKQEALLNQVLSLETKTSGQSDLSVTMVKQDILQLQGNLSTWQIELDKQELKIERNANEVETLKAGKASDLIALNSRITTVKDDLKVQLTELVTLKENVTNLKENIQGIQTKITDVDLDSCCSADDYEIPTLPDYSEGDQTAGATARADEIKTDIIFCGENSSYQRNRYQPLVFEKVRLQGTKLLDMETGIFQVPANGKYLFSIYLNTRSCGSLSLCGATVVQLWKNEESMREFKIGSASDRRNDLESISGVTFLELTKGDSISLQMSETIFDGVNNLEFCGVKLN</sequence>
<feature type="coiled-coil region" evidence="1">
    <location>
        <begin position="75"/>
        <end position="224"/>
    </location>
</feature>
<dbReference type="Gene3D" id="1.10.287.1490">
    <property type="match status" value="1"/>
</dbReference>
<reference evidence="4 5" key="1">
    <citation type="journal article" date="2018" name="Nat. Ecol. Evol.">
        <title>Genomic signatures of mitonuclear coevolution across populations of Tigriopus californicus.</title>
        <authorList>
            <person name="Barreto F.S."/>
            <person name="Watson E.T."/>
            <person name="Lima T.G."/>
            <person name="Willett C.S."/>
            <person name="Edmands S."/>
            <person name="Li W."/>
            <person name="Burton R.S."/>
        </authorList>
    </citation>
    <scope>NUCLEOTIDE SEQUENCE [LARGE SCALE GENOMIC DNA]</scope>
    <source>
        <strain evidence="4 5">San Diego</strain>
    </source>
</reference>
<dbReference type="Pfam" id="PF00386">
    <property type="entry name" value="C1q"/>
    <property type="match status" value="1"/>
</dbReference>
<feature type="coiled-coil region" evidence="1">
    <location>
        <begin position="318"/>
        <end position="388"/>
    </location>
</feature>
<dbReference type="Gene3D" id="2.60.120.40">
    <property type="match status" value="1"/>
</dbReference>
<feature type="coiled-coil region" evidence="1">
    <location>
        <begin position="414"/>
        <end position="441"/>
    </location>
</feature>
<comment type="caution">
    <text evidence="4">The sequence shown here is derived from an EMBL/GenBank/DDBJ whole genome shotgun (WGS) entry which is preliminary data.</text>
</comment>
<evidence type="ECO:0000256" key="2">
    <source>
        <dbReference type="SAM" id="SignalP"/>
    </source>
</evidence>
<keyword evidence="2" id="KW-0732">Signal</keyword>
<keyword evidence="1" id="KW-0175">Coiled coil</keyword>
<protein>
    <recommendedName>
        <fullName evidence="3">C1q domain-containing protein</fullName>
    </recommendedName>
</protein>